<dbReference type="InterPro" id="IPR050584">
    <property type="entry name" value="Cholesterol_7-desaturase"/>
</dbReference>
<gene>
    <name evidence="7" type="ORF">C0189_04300</name>
</gene>
<evidence type="ECO:0000256" key="5">
    <source>
        <dbReference type="ARBA" id="ARBA00023014"/>
    </source>
</evidence>
<keyword evidence="7" id="KW-0223">Dioxygenase</keyword>
<keyword evidence="2" id="KW-0479">Metal-binding</keyword>
<reference evidence="7 8" key="1">
    <citation type="submission" date="2018-01" db="EMBL/GenBank/DDBJ databases">
        <title>Metagenomic assembled genomes from two thermal pools in the Uzon Caldera, Kamchatka, Russia.</title>
        <authorList>
            <person name="Wilkins L."/>
            <person name="Ettinger C."/>
        </authorList>
    </citation>
    <scope>NUCLEOTIDE SEQUENCE [LARGE SCALE GENOMIC DNA]</scope>
    <source>
        <strain evidence="7">ZAV-07</strain>
    </source>
</reference>
<dbReference type="InterPro" id="IPR015881">
    <property type="entry name" value="ARHD_Rieske_2Fe_2S"/>
</dbReference>
<dbReference type="CDD" id="cd03469">
    <property type="entry name" value="Rieske_RO_Alpha_N"/>
    <property type="match status" value="1"/>
</dbReference>
<dbReference type="Gene3D" id="2.102.10.10">
    <property type="entry name" value="Rieske [2Fe-2S] iron-sulphur domain"/>
    <property type="match status" value="1"/>
</dbReference>
<keyword evidence="5" id="KW-0411">Iron-sulfur</keyword>
<dbReference type="PANTHER" id="PTHR21266">
    <property type="entry name" value="IRON-SULFUR DOMAIN CONTAINING PROTEIN"/>
    <property type="match status" value="1"/>
</dbReference>
<evidence type="ECO:0000313" key="7">
    <source>
        <dbReference type="EMBL" id="PMP66848.1"/>
    </source>
</evidence>
<evidence type="ECO:0000313" key="8">
    <source>
        <dbReference type="Proteomes" id="UP000237040"/>
    </source>
</evidence>
<feature type="domain" description="Rieske" evidence="6">
    <location>
        <begin position="6"/>
        <end position="109"/>
    </location>
</feature>
<dbReference type="GO" id="GO:0005506">
    <property type="term" value="F:iron ion binding"/>
    <property type="evidence" value="ECO:0007669"/>
    <property type="project" value="InterPro"/>
</dbReference>
<evidence type="ECO:0000256" key="2">
    <source>
        <dbReference type="ARBA" id="ARBA00022723"/>
    </source>
</evidence>
<dbReference type="SUPFAM" id="SSF55961">
    <property type="entry name" value="Bet v1-like"/>
    <property type="match status" value="1"/>
</dbReference>
<name>A0A2J6WDR0_9BACT</name>
<keyword evidence="3" id="KW-0560">Oxidoreductase</keyword>
<dbReference type="GO" id="GO:0051537">
    <property type="term" value="F:2 iron, 2 sulfur cluster binding"/>
    <property type="evidence" value="ECO:0007669"/>
    <property type="project" value="UniProtKB-KW"/>
</dbReference>
<comment type="caution">
    <text evidence="7">The sequence shown here is derived from an EMBL/GenBank/DDBJ whole genome shotgun (WGS) entry which is preliminary data.</text>
</comment>
<accession>A0A2J6WDR0</accession>
<dbReference type="PANTHER" id="PTHR21266:SF59">
    <property type="entry name" value="BLR4922 PROTEIN"/>
    <property type="match status" value="1"/>
</dbReference>
<proteinExistence type="predicted"/>
<dbReference type="PROSITE" id="PS51296">
    <property type="entry name" value="RIESKE"/>
    <property type="match status" value="1"/>
</dbReference>
<protein>
    <submittedName>
        <fullName evidence="7">Aromatic ring-hydroxylating dioxygenase subunit alpha</fullName>
    </submittedName>
</protein>
<dbReference type="Proteomes" id="UP000237040">
    <property type="component" value="Unassembled WGS sequence"/>
</dbReference>
<dbReference type="Pfam" id="PF19112">
    <property type="entry name" value="VanA_C"/>
    <property type="match status" value="1"/>
</dbReference>
<dbReference type="SUPFAM" id="SSF50022">
    <property type="entry name" value="ISP domain"/>
    <property type="match status" value="1"/>
</dbReference>
<dbReference type="GO" id="GO:0051213">
    <property type="term" value="F:dioxygenase activity"/>
    <property type="evidence" value="ECO:0007669"/>
    <property type="project" value="UniProtKB-KW"/>
</dbReference>
<keyword evidence="4" id="KW-0408">Iron</keyword>
<dbReference type="InterPro" id="IPR044043">
    <property type="entry name" value="VanA_C_cat"/>
</dbReference>
<dbReference type="InterPro" id="IPR036922">
    <property type="entry name" value="Rieske_2Fe-2S_sf"/>
</dbReference>
<evidence type="ECO:0000256" key="1">
    <source>
        <dbReference type="ARBA" id="ARBA00022714"/>
    </source>
</evidence>
<dbReference type="AlphaFoldDB" id="A0A2J6WDR0"/>
<dbReference type="Gene3D" id="3.90.380.10">
    <property type="entry name" value="Naphthalene 1,2-dioxygenase Alpha Subunit, Chain A, domain 1"/>
    <property type="match status" value="1"/>
</dbReference>
<evidence type="ECO:0000259" key="6">
    <source>
        <dbReference type="PROSITE" id="PS51296"/>
    </source>
</evidence>
<organism evidence="7 8">
    <name type="scientific">Caldisericum exile</name>
    <dbReference type="NCBI Taxonomy" id="693075"/>
    <lineage>
        <taxon>Bacteria</taxon>
        <taxon>Pseudomonadati</taxon>
        <taxon>Caldisericota/Cryosericota group</taxon>
        <taxon>Caldisericota</taxon>
        <taxon>Caldisericia</taxon>
        <taxon>Caldisericales</taxon>
        <taxon>Caldisericaceae</taxon>
        <taxon>Caldisericum</taxon>
    </lineage>
</organism>
<dbReference type="PROSITE" id="PS00570">
    <property type="entry name" value="RING_HYDROXYL_ALPHA"/>
    <property type="match status" value="1"/>
</dbReference>
<dbReference type="InterPro" id="IPR017941">
    <property type="entry name" value="Rieske_2Fe-2S"/>
</dbReference>
<dbReference type="Pfam" id="PF00355">
    <property type="entry name" value="Rieske"/>
    <property type="match status" value="1"/>
</dbReference>
<keyword evidence="1" id="KW-0001">2Fe-2S</keyword>
<dbReference type="EMBL" id="PNIL01000062">
    <property type="protein sequence ID" value="PMP66848.1"/>
    <property type="molecule type" value="Genomic_DNA"/>
</dbReference>
<evidence type="ECO:0000256" key="3">
    <source>
        <dbReference type="ARBA" id="ARBA00023002"/>
    </source>
</evidence>
<dbReference type="RefSeq" id="WP_416085006.1">
    <property type="nucleotide sequence ID" value="NZ_JBNATC010000006.1"/>
</dbReference>
<evidence type="ECO:0000256" key="4">
    <source>
        <dbReference type="ARBA" id="ARBA00023004"/>
    </source>
</evidence>
<sequence>MIKNQWYVVLSSKELKDKPIGLTRFGEKLVMWRTKNGIACIRDICAHRGASLSRGKIVEGHIQCPFHGFQYDSNGRVVLIPANGRNSKVPENFKVKSYKVKEKNGFIFLFYGDEEKAPDKIPFFDWIDDSFAYDELKDPWNTHYSRCIENQLDPIHLPFVHYNTIGTGNRTVADGPVVEWFDTDKMRFYVFNRKDDGTPPKKPEELKGQKSKVYLEFIFPNIWQNHISDKFFIVAAFVPVDEEHSLVYVRQYVKLTGIKFIDKLIATLSIPFDRIVLHQDRRVVETQIPKKSSLHMDENLVQGDLPIIEYRKRREELIRQNN</sequence>